<proteinExistence type="predicted"/>
<accession>K9Y1F6</accession>
<dbReference type="eggNOG" id="COG4424">
    <property type="taxonomic scope" value="Bacteria"/>
</dbReference>
<organism evidence="1 2">
    <name type="scientific">Stanieria cyanosphaera (strain ATCC 29371 / PCC 7437)</name>
    <dbReference type="NCBI Taxonomy" id="111780"/>
    <lineage>
        <taxon>Bacteria</taxon>
        <taxon>Bacillati</taxon>
        <taxon>Cyanobacteriota</taxon>
        <taxon>Cyanophyceae</taxon>
        <taxon>Pleurocapsales</taxon>
        <taxon>Dermocarpellaceae</taxon>
        <taxon>Stanieria</taxon>
    </lineage>
</organism>
<dbReference type="SUPFAM" id="SSF52540">
    <property type="entry name" value="P-loop containing nucleoside triphosphate hydrolases"/>
    <property type="match status" value="1"/>
</dbReference>
<sequence>MRNNLSIFLNISNNKFSDSQLYYQYKKLERKLINLCEIIVEKKIISGKRDYKKFLILCRSRTGSNFLVSLLQSHPQIRAFGEVFTEEEHIYWGYPGYNSEQILQLRKNNPIEFLNKVVYRETFPLVSAVGFKLFYDQAKRGQQKNIWGYLQKMSDVKIIHLKRKNILEAHVSHKLAERNNQWILLDNQKELMLEPIALDYDECLQAFEQTKIWETEYEQFFAKYKHPIQTIYYEELVSNTLLITRELQNFLEVNYWFLNTYTKKQNQVSLRDKIINYDELKDKFSKTIWSKFFE</sequence>
<dbReference type="RefSeq" id="WP_015195466.1">
    <property type="nucleotide sequence ID" value="NC_019748.1"/>
</dbReference>
<dbReference type="Gene3D" id="3.40.50.300">
    <property type="entry name" value="P-loop containing nucleotide triphosphate hydrolases"/>
    <property type="match status" value="1"/>
</dbReference>
<reference evidence="2" key="1">
    <citation type="journal article" date="2013" name="Proc. Natl. Acad. Sci. U.S.A.">
        <title>Improving the coverage of the cyanobacterial phylum using diversity-driven genome sequencing.</title>
        <authorList>
            <person name="Shih P.M."/>
            <person name="Wu D."/>
            <person name="Latifi A."/>
            <person name="Axen S.D."/>
            <person name="Fewer D.P."/>
            <person name="Talla E."/>
            <person name="Calteau A."/>
            <person name="Cai F."/>
            <person name="Tandeau de Marsac N."/>
            <person name="Rippka R."/>
            <person name="Herdman M."/>
            <person name="Sivonen K."/>
            <person name="Coursin T."/>
            <person name="Laurent T."/>
            <person name="Goodwin L."/>
            <person name="Nolan M."/>
            <person name="Davenport K.W."/>
            <person name="Han C.S."/>
            <person name="Rubin E.M."/>
            <person name="Eisen J.A."/>
            <person name="Woyke T."/>
            <person name="Gugger M."/>
            <person name="Kerfeld C.A."/>
        </authorList>
    </citation>
    <scope>NUCLEOTIDE SEQUENCE [LARGE SCALE GENOMIC DNA]</scope>
    <source>
        <strain evidence="2">ATCC 29371 / PCC 7437</strain>
    </source>
</reference>
<evidence type="ECO:0000313" key="1">
    <source>
        <dbReference type="EMBL" id="AFZ37812.1"/>
    </source>
</evidence>
<protein>
    <submittedName>
        <fullName evidence="1">Sulfotransferase, putative</fullName>
    </submittedName>
</protein>
<dbReference type="EMBL" id="CP003653">
    <property type="protein sequence ID" value="AFZ37812.1"/>
    <property type="molecule type" value="Genomic_DNA"/>
</dbReference>
<dbReference type="InterPro" id="IPR027417">
    <property type="entry name" value="P-loop_NTPase"/>
</dbReference>
<dbReference type="OrthoDB" id="582104at2"/>
<dbReference type="KEGG" id="scs:Sta7437_4343"/>
<dbReference type="HOGENOM" id="CLU_896899_0_0_3"/>
<keyword evidence="2" id="KW-1185">Reference proteome</keyword>
<gene>
    <name evidence="1" type="ordered locus">Sta7437_4343</name>
</gene>
<dbReference type="Proteomes" id="UP000010473">
    <property type="component" value="Chromosome"/>
</dbReference>
<dbReference type="AlphaFoldDB" id="K9Y1F6"/>
<evidence type="ECO:0000313" key="2">
    <source>
        <dbReference type="Proteomes" id="UP000010473"/>
    </source>
</evidence>
<dbReference type="STRING" id="111780.Sta7437_4343"/>
<dbReference type="PANTHER" id="PTHR32175:SF26">
    <property type="entry name" value="PROTEIN, PUTATIVE, EXPRESSED-RELATED"/>
    <property type="match status" value="1"/>
</dbReference>
<dbReference type="InterPro" id="IPR052796">
    <property type="entry name" value="Nod_factor_sulfotransferase"/>
</dbReference>
<name>K9Y1F6_STAC7</name>
<dbReference type="PANTHER" id="PTHR32175">
    <property type="entry name" value="PROTEIN, PUTATIVE, EXPRESSED-RELATED"/>
    <property type="match status" value="1"/>
</dbReference>